<dbReference type="EMBL" id="KC005723">
    <property type="protein sequence ID" value="AGB69034.1"/>
    <property type="molecule type" value="Genomic_DNA"/>
</dbReference>
<feature type="domain" description="Primase C-terminal 1" evidence="2">
    <location>
        <begin position="185"/>
        <end position="246"/>
    </location>
</feature>
<evidence type="ECO:0000313" key="3">
    <source>
        <dbReference type="EMBL" id="AGB69034.1"/>
    </source>
</evidence>
<dbReference type="Pfam" id="PF08708">
    <property type="entry name" value="PriCT_1"/>
    <property type="match status" value="1"/>
</dbReference>
<proteinExistence type="predicted"/>
<evidence type="ECO:0000256" key="1">
    <source>
        <dbReference type="SAM" id="MobiDB-lite"/>
    </source>
</evidence>
<protein>
    <submittedName>
        <fullName evidence="3">Putative replication protein</fullName>
    </submittedName>
</protein>
<gene>
    <name evidence="3" type="primary">repA</name>
</gene>
<dbReference type="RefSeq" id="WP_015345219.1">
    <property type="nucleotide sequence ID" value="NC_020091.1"/>
</dbReference>
<dbReference type="InterPro" id="IPR014820">
    <property type="entry name" value="PriCT_1"/>
</dbReference>
<keyword evidence="3" id="KW-0614">Plasmid</keyword>
<dbReference type="AlphaFoldDB" id="L7QIH5"/>
<dbReference type="InterPro" id="IPR004322">
    <property type="entry name" value="Plasmid_replicase_bac"/>
</dbReference>
<sequence>MSLTKSAAQSWGQMWLPLWPLASDDLRAGIYRTARETARGKRYIESNPQALSNLLVVDVDHEDALMRSLWDRPDWLPNAVVENPVNGHAHAVWALAEPVTRTEYAHRRPLAFAAAVTEGLRRSVDGDKAYSGLMTKNPEHVDWATSWTSDRLYGLQELSRHLQAAGFMPAPSWRRTRRKRPVGLGRNCSVFETARVWAYREVRHHWGDEDGLGNAITERVHEINAGFSEPLPAREARDIAKSIHRWIITESRMWADGPAVYEATFTAMQAARGRRSGERGTQRRQERAQQIIGDQA</sequence>
<feature type="region of interest" description="Disordered" evidence="1">
    <location>
        <begin position="271"/>
        <end position="296"/>
    </location>
</feature>
<name>L7QIH5_MICLU</name>
<organism evidence="3">
    <name type="scientific">Micrococcus luteus</name>
    <name type="common">Micrococcus lysodeikticus</name>
    <dbReference type="NCBI Taxonomy" id="1270"/>
    <lineage>
        <taxon>Bacteria</taxon>
        <taxon>Bacillati</taxon>
        <taxon>Actinomycetota</taxon>
        <taxon>Actinomycetes</taxon>
        <taxon>Micrococcales</taxon>
        <taxon>Micrococcaceae</taxon>
        <taxon>Micrococcus</taxon>
    </lineage>
</organism>
<reference evidence="3" key="2">
    <citation type="submission" date="2012-10" db="EMBL/GenBank/DDBJ databases">
        <authorList>
            <person name="Liebl W."/>
            <person name="Kloos W.E."/>
            <person name="Ludwig W."/>
            <person name="Angelov A."/>
        </authorList>
    </citation>
    <scope>NUCLEOTIDE SEQUENCE</scope>
    <source>
        <strain evidence="3">MAW843</strain>
        <plasmid evidence="3">pMEC2</plasmid>
    </source>
</reference>
<geneLocation type="plasmid" evidence="3">
    <name>pMEC2</name>
</geneLocation>
<dbReference type="Pfam" id="PF03090">
    <property type="entry name" value="Replicase"/>
    <property type="match status" value="1"/>
</dbReference>
<reference evidence="3" key="1">
    <citation type="journal article" date="2002" name="Microbiology">
        <title>Plasmid-borne macrolide resistance in Micrococcus luteus.</title>
        <authorList>
            <person name="Liebl W."/>
            <person name="Kloos W.E."/>
            <person name="Ludwig W."/>
        </authorList>
    </citation>
    <scope>NUCLEOTIDE SEQUENCE</scope>
    <source>
        <strain evidence="3">MAW843</strain>
        <plasmid evidence="3">pMEC2</plasmid>
    </source>
</reference>
<accession>L7QIH5</accession>
<dbReference type="Gene3D" id="1.10.340.50">
    <property type="match status" value="1"/>
</dbReference>
<feature type="compositionally biased region" description="Basic and acidic residues" evidence="1">
    <location>
        <begin position="275"/>
        <end position="287"/>
    </location>
</feature>
<evidence type="ECO:0000259" key="2">
    <source>
        <dbReference type="Pfam" id="PF08708"/>
    </source>
</evidence>